<dbReference type="EMBL" id="UYYF01004780">
    <property type="protein sequence ID" value="VDN06979.1"/>
    <property type="molecule type" value="Genomic_DNA"/>
</dbReference>
<accession>A0A0N5D8D5</accession>
<dbReference type="PROSITE" id="PS50004">
    <property type="entry name" value="C2"/>
    <property type="match status" value="1"/>
</dbReference>
<dbReference type="InterPro" id="IPR002219">
    <property type="entry name" value="PKC_DAG/PE"/>
</dbReference>
<dbReference type="OMA" id="MACIANQ"/>
<evidence type="ECO:0000313" key="7">
    <source>
        <dbReference type="EMBL" id="VDN06979.1"/>
    </source>
</evidence>
<dbReference type="WBParaSite" id="TCLT_0000936401-mRNA-1">
    <property type="protein sequence ID" value="TCLT_0000936401-mRNA-1"/>
    <property type="gene ID" value="TCLT_0000936401"/>
</dbReference>
<name>A0A0N5D8D5_THECL</name>
<evidence type="ECO:0000259" key="6">
    <source>
        <dbReference type="PROSITE" id="PS50081"/>
    </source>
</evidence>
<feature type="compositionally biased region" description="Polar residues" evidence="3">
    <location>
        <begin position="241"/>
        <end position="253"/>
    </location>
</feature>
<feature type="region of interest" description="Disordered" evidence="3">
    <location>
        <begin position="235"/>
        <end position="254"/>
    </location>
</feature>
<reference evidence="9" key="1">
    <citation type="submission" date="2017-02" db="UniProtKB">
        <authorList>
            <consortium name="WormBaseParasite"/>
        </authorList>
    </citation>
    <scope>IDENTIFICATION</scope>
</reference>
<sequence>MDGLTWLIISWLVVGVLCYIMLSKIGEPQKELAVNSHASTTLASSSSCSKWNKSEQSDDWLNDLIGWLYSNFHRTPNIIQAWITAMNEAAKKISSPRNCEVLFEGFSGNKNVTKVPRVTNIRLHQEPNNHIIIKSNISVPEMNFKLITSQRTEDRLLVTNYDAKITDLYGEVEIRMACIANQIYAMACFCGRPELDIELIDKDSSPAGTVSSIIVDEMIRKCLLSAVTNVTLTEGSEHRNTTSSQSAPTNIFPVTSRKMPTRSAEASDIIVSSDYKNGSGSTTVTAPVQEIMRRISQNTQVILKIKNFIAVNQPYVVLEMDEPAQKFQTSFGLNMSPYWEESFHFNLTPASEEILFEIYEGDINDRFLGLAIVSLEEVRRSNADSTYTLKLQGRPYRNDMITGNLTVKFDFYHDPVIDSVDKNVDQTTIRTNFDQFRESTSSTKRPIYDPRGRDKKHDEDKTVKKRERSFFGELRDRLSGRRRSSRRAKSCEIPSDELDEAVSLPPSRDHSRTRFWGSQSHDSVSYGRKSERSTKSLYQHSTLLLEMRENGEKRYYLVPSAILDEPAAMKFLRQGKKLHVYNEHTFVAVKSPSGTVCEVCHQRVGRSSFTKQAYQCRDCRIVCHKQCHYKTESYCTSSNVNKLNITEDVDWAHFLKNYDMHEFISEGGV</sequence>
<feature type="compositionally biased region" description="Polar residues" evidence="3">
    <location>
        <begin position="435"/>
        <end position="444"/>
    </location>
</feature>
<dbReference type="InterPro" id="IPR035892">
    <property type="entry name" value="C2_domain_sf"/>
</dbReference>
<feature type="region of interest" description="Disordered" evidence="3">
    <location>
        <begin position="481"/>
        <end position="532"/>
    </location>
</feature>
<proteinExistence type="predicted"/>
<dbReference type="Pfam" id="PF00130">
    <property type="entry name" value="C1_1"/>
    <property type="match status" value="1"/>
</dbReference>
<feature type="domain" description="C2" evidence="5">
    <location>
        <begin position="265"/>
        <end position="389"/>
    </location>
</feature>
<reference evidence="7 8" key="2">
    <citation type="submission" date="2018-11" db="EMBL/GenBank/DDBJ databases">
        <authorList>
            <consortium name="Pathogen Informatics"/>
        </authorList>
    </citation>
    <scope>NUCLEOTIDE SEQUENCE [LARGE SCALE GENOMIC DNA]</scope>
</reference>
<evidence type="ECO:0000256" key="1">
    <source>
        <dbReference type="ARBA" id="ARBA00022723"/>
    </source>
</evidence>
<feature type="transmembrane region" description="Helical" evidence="4">
    <location>
        <begin position="6"/>
        <end position="22"/>
    </location>
</feature>
<dbReference type="Gene3D" id="3.30.60.20">
    <property type="match status" value="1"/>
</dbReference>
<dbReference type="Gene3D" id="2.60.40.150">
    <property type="entry name" value="C2 domain"/>
    <property type="match status" value="1"/>
</dbReference>
<keyword evidence="2" id="KW-0862">Zinc</keyword>
<dbReference type="STRING" id="103827.A0A0N5D8D5"/>
<dbReference type="CDD" id="cd20831">
    <property type="entry name" value="C1_dGM13116p-like"/>
    <property type="match status" value="1"/>
</dbReference>
<evidence type="ECO:0000313" key="8">
    <source>
        <dbReference type="Proteomes" id="UP000276776"/>
    </source>
</evidence>
<dbReference type="AlphaFoldDB" id="A0A0N5D8D5"/>
<evidence type="ECO:0000256" key="4">
    <source>
        <dbReference type="SAM" id="Phobius"/>
    </source>
</evidence>
<feature type="compositionally biased region" description="Basic and acidic residues" evidence="3">
    <location>
        <begin position="446"/>
        <end position="464"/>
    </location>
</feature>
<dbReference type="Proteomes" id="UP000276776">
    <property type="component" value="Unassembled WGS sequence"/>
</dbReference>
<dbReference type="InterPro" id="IPR039934">
    <property type="entry name" value="C2CD2/C2CD2L"/>
</dbReference>
<dbReference type="GO" id="GO:0046872">
    <property type="term" value="F:metal ion binding"/>
    <property type="evidence" value="ECO:0007669"/>
    <property type="project" value="UniProtKB-KW"/>
</dbReference>
<dbReference type="SMART" id="SM00109">
    <property type="entry name" value="C1"/>
    <property type="match status" value="1"/>
</dbReference>
<organism evidence="9">
    <name type="scientific">Thelazia callipaeda</name>
    <name type="common">Oriental eyeworm</name>
    <name type="synonym">Parasitic nematode</name>
    <dbReference type="NCBI Taxonomy" id="103827"/>
    <lineage>
        <taxon>Eukaryota</taxon>
        <taxon>Metazoa</taxon>
        <taxon>Ecdysozoa</taxon>
        <taxon>Nematoda</taxon>
        <taxon>Chromadorea</taxon>
        <taxon>Rhabditida</taxon>
        <taxon>Spirurina</taxon>
        <taxon>Spiruromorpha</taxon>
        <taxon>Thelazioidea</taxon>
        <taxon>Thelaziidae</taxon>
        <taxon>Thelazia</taxon>
    </lineage>
</organism>
<evidence type="ECO:0000259" key="5">
    <source>
        <dbReference type="PROSITE" id="PS50004"/>
    </source>
</evidence>
<dbReference type="InterPro" id="IPR000008">
    <property type="entry name" value="C2_dom"/>
</dbReference>
<dbReference type="SUPFAM" id="SSF57889">
    <property type="entry name" value="Cysteine-rich domain"/>
    <property type="match status" value="1"/>
</dbReference>
<dbReference type="Pfam" id="PF00168">
    <property type="entry name" value="C2"/>
    <property type="match status" value="1"/>
</dbReference>
<keyword evidence="1" id="KW-0479">Metal-binding</keyword>
<keyword evidence="4" id="KW-0812">Transmembrane</keyword>
<dbReference type="PROSITE" id="PS50081">
    <property type="entry name" value="ZF_DAG_PE_2"/>
    <property type="match status" value="1"/>
</dbReference>
<dbReference type="SUPFAM" id="SSF49562">
    <property type="entry name" value="C2 domain (Calcium/lipid-binding domain, CaLB)"/>
    <property type="match status" value="1"/>
</dbReference>
<feature type="region of interest" description="Disordered" evidence="3">
    <location>
        <begin position="435"/>
        <end position="464"/>
    </location>
</feature>
<keyword evidence="4" id="KW-1133">Transmembrane helix</keyword>
<evidence type="ECO:0000313" key="9">
    <source>
        <dbReference type="WBParaSite" id="TCLT_0000936401-mRNA-1"/>
    </source>
</evidence>
<dbReference type="PANTHER" id="PTHR21119:SF5">
    <property type="entry name" value="C2 DOMAIN-CONTAINING PROTEIN"/>
    <property type="match status" value="1"/>
</dbReference>
<keyword evidence="8" id="KW-1185">Reference proteome</keyword>
<dbReference type="OrthoDB" id="9976063at2759"/>
<evidence type="ECO:0000256" key="2">
    <source>
        <dbReference type="ARBA" id="ARBA00022833"/>
    </source>
</evidence>
<dbReference type="SMART" id="SM00239">
    <property type="entry name" value="C2"/>
    <property type="match status" value="1"/>
</dbReference>
<feature type="domain" description="Phorbol-ester/DAG-type" evidence="6">
    <location>
        <begin position="583"/>
        <end position="635"/>
    </location>
</feature>
<protein>
    <submittedName>
        <fullName evidence="9">C2 domain-containing protein</fullName>
    </submittedName>
</protein>
<dbReference type="PANTHER" id="PTHR21119">
    <property type="entry name" value="C2 DOMAIN-CONTAINING PROTEIN"/>
    <property type="match status" value="1"/>
</dbReference>
<keyword evidence="4" id="KW-0472">Membrane</keyword>
<dbReference type="InterPro" id="IPR046349">
    <property type="entry name" value="C1-like_sf"/>
</dbReference>
<evidence type="ECO:0000256" key="3">
    <source>
        <dbReference type="SAM" id="MobiDB-lite"/>
    </source>
</evidence>
<gene>
    <name evidence="7" type="ORF">TCLT_LOCUS9353</name>
</gene>